<organism evidence="6 7">
    <name type="scientific">Candidatus Ornithospirochaeta stercoravium</name>
    <dbReference type="NCBI Taxonomy" id="2840897"/>
    <lineage>
        <taxon>Bacteria</taxon>
        <taxon>Pseudomonadati</taxon>
        <taxon>Spirochaetota</taxon>
        <taxon>Spirochaetia</taxon>
        <taxon>Spirochaetales</taxon>
        <taxon>Spirochaetaceae</taxon>
        <taxon>Spirochaetaceae incertae sedis</taxon>
        <taxon>Candidatus Ornithospirochaeta</taxon>
    </lineage>
</organism>
<dbReference type="Pfam" id="PF13657">
    <property type="entry name" value="Couple_hipA"/>
    <property type="match status" value="1"/>
</dbReference>
<comment type="caution">
    <text evidence="6">The sequence shown here is derived from an EMBL/GenBank/DDBJ whole genome shotgun (WGS) entry which is preliminary data.</text>
</comment>
<dbReference type="InterPro" id="IPR017508">
    <property type="entry name" value="HipA_N1"/>
</dbReference>
<dbReference type="InterPro" id="IPR012893">
    <property type="entry name" value="HipA-like_C"/>
</dbReference>
<keyword evidence="3" id="KW-0418">Kinase</keyword>
<dbReference type="Gene3D" id="1.10.1070.20">
    <property type="match status" value="1"/>
</dbReference>
<feature type="domain" description="HipA N-terminal subdomain 1" evidence="5">
    <location>
        <begin position="7"/>
        <end position="114"/>
    </location>
</feature>
<name>A0A9D9ID22_9SPIO</name>
<evidence type="ECO:0000256" key="1">
    <source>
        <dbReference type="ARBA" id="ARBA00010164"/>
    </source>
</evidence>
<dbReference type="PANTHER" id="PTHR37419">
    <property type="entry name" value="SERINE/THREONINE-PROTEIN KINASE TOXIN HIPA"/>
    <property type="match status" value="1"/>
</dbReference>
<dbReference type="Proteomes" id="UP000810292">
    <property type="component" value="Unassembled WGS sequence"/>
</dbReference>
<evidence type="ECO:0000256" key="2">
    <source>
        <dbReference type="ARBA" id="ARBA00022679"/>
    </source>
</evidence>
<dbReference type="PANTHER" id="PTHR37419:SF8">
    <property type="entry name" value="TOXIN YJJJ"/>
    <property type="match status" value="1"/>
</dbReference>
<evidence type="ECO:0000313" key="6">
    <source>
        <dbReference type="EMBL" id="MBO8470100.1"/>
    </source>
</evidence>
<comment type="similarity">
    <text evidence="1">Belongs to the HipA Ser/Thr kinase family.</text>
</comment>
<dbReference type="AlphaFoldDB" id="A0A9D9ID22"/>
<accession>A0A9D9ID22</accession>
<reference evidence="6" key="1">
    <citation type="submission" date="2020-10" db="EMBL/GenBank/DDBJ databases">
        <authorList>
            <person name="Gilroy R."/>
        </authorList>
    </citation>
    <scope>NUCLEOTIDE SEQUENCE</scope>
    <source>
        <strain evidence="6">14700</strain>
    </source>
</reference>
<gene>
    <name evidence="6" type="ORF">IAA72_10020</name>
</gene>
<keyword evidence="2" id="KW-0808">Transferase</keyword>
<evidence type="ECO:0000313" key="7">
    <source>
        <dbReference type="Proteomes" id="UP000810292"/>
    </source>
</evidence>
<dbReference type="GO" id="GO:0004674">
    <property type="term" value="F:protein serine/threonine kinase activity"/>
    <property type="evidence" value="ECO:0007669"/>
    <property type="project" value="TreeGrafter"/>
</dbReference>
<proteinExistence type="inferred from homology"/>
<dbReference type="EMBL" id="JADIMF010000161">
    <property type="protein sequence ID" value="MBO8470100.1"/>
    <property type="molecule type" value="Genomic_DNA"/>
</dbReference>
<evidence type="ECO:0000256" key="3">
    <source>
        <dbReference type="ARBA" id="ARBA00022777"/>
    </source>
</evidence>
<sequence length="375" mass="42379">MQNVEKADVFAGGKHVGTLAQYDRTRTAFEYSDEWLATGFSISPFSLPLEKKLFIAEKEPFDGLFGVFDDTLPDGWGHLLTNRYLEARGIGRNSISPITRLCLLSGFSSGLLEYKPNIYRKEMAETAATLDALFTDSCKIMNDEVISSDAIDELYKMGGSSGGARPKANIIIDDELWLVKFPTAMDGMDAGLKEYRINKLARKCGIDIPDIKLIDSKLCPGFFASKRFDREHWKRVHMVSLSGLLESSHRFPALDYSHLMKALLLISENEEDLWKAFRLCVFNIFIGNMDDHGKNFAFLYSEDTRSWKLAPAYDLTCVSTYYGEHSTTVLGKGKNIGREDLLSLADSFRLDRGKAEREILEIEEIIREEQLLVNS</sequence>
<dbReference type="InterPro" id="IPR052028">
    <property type="entry name" value="HipA_Ser/Thr_kinase"/>
</dbReference>
<evidence type="ECO:0000259" key="4">
    <source>
        <dbReference type="Pfam" id="PF07804"/>
    </source>
</evidence>
<protein>
    <submittedName>
        <fullName evidence="6">Type II toxin-antitoxin system HipA family toxin</fullName>
    </submittedName>
</protein>
<dbReference type="Pfam" id="PF07804">
    <property type="entry name" value="HipA_C"/>
    <property type="match status" value="1"/>
</dbReference>
<feature type="domain" description="HipA-like C-terminal" evidence="4">
    <location>
        <begin position="160"/>
        <end position="364"/>
    </location>
</feature>
<reference evidence="6" key="2">
    <citation type="journal article" date="2021" name="PeerJ">
        <title>Extensive microbial diversity within the chicken gut microbiome revealed by metagenomics and culture.</title>
        <authorList>
            <person name="Gilroy R."/>
            <person name="Ravi A."/>
            <person name="Getino M."/>
            <person name="Pursley I."/>
            <person name="Horton D.L."/>
            <person name="Alikhan N.F."/>
            <person name="Baker D."/>
            <person name="Gharbi K."/>
            <person name="Hall N."/>
            <person name="Watson M."/>
            <person name="Adriaenssens E.M."/>
            <person name="Foster-Nyarko E."/>
            <person name="Jarju S."/>
            <person name="Secka A."/>
            <person name="Antonio M."/>
            <person name="Oren A."/>
            <person name="Chaudhuri R.R."/>
            <person name="La Ragione R."/>
            <person name="Hildebrand F."/>
            <person name="Pallen M.J."/>
        </authorList>
    </citation>
    <scope>NUCLEOTIDE SEQUENCE</scope>
    <source>
        <strain evidence="6">14700</strain>
    </source>
</reference>
<evidence type="ECO:0000259" key="5">
    <source>
        <dbReference type="Pfam" id="PF13657"/>
    </source>
</evidence>
<dbReference type="GO" id="GO:0005829">
    <property type="term" value="C:cytosol"/>
    <property type="evidence" value="ECO:0007669"/>
    <property type="project" value="TreeGrafter"/>
</dbReference>